<evidence type="ECO:0000313" key="1">
    <source>
        <dbReference type="EMBL" id="ABK60959.1"/>
    </source>
</evidence>
<evidence type="ECO:0000313" key="2">
    <source>
        <dbReference type="Proteomes" id="UP000008220"/>
    </source>
</evidence>
<proteinExistence type="predicted"/>
<dbReference type="HOGENOM" id="CLU_1575753_0_0_9"/>
<dbReference type="RefSeq" id="WP_011722248.1">
    <property type="nucleotide sequence ID" value="NC_008593.1"/>
</dbReference>
<organism evidence="1 2">
    <name type="scientific">Clostridium novyi (strain NT)</name>
    <dbReference type="NCBI Taxonomy" id="386415"/>
    <lineage>
        <taxon>Bacteria</taxon>
        <taxon>Bacillati</taxon>
        <taxon>Bacillota</taxon>
        <taxon>Clostridia</taxon>
        <taxon>Eubacteriales</taxon>
        <taxon>Clostridiaceae</taxon>
        <taxon>Clostridium</taxon>
    </lineage>
</organism>
<dbReference type="eggNOG" id="COG3793">
    <property type="taxonomic scope" value="Bacteria"/>
</dbReference>
<sequence>MEIQVKGILKKLSVTDDKVNVGRLEIANNKITEIKYQMATTWTQGFITFCTNNSGQNVEKLEDASLNKNSIMFYKGNNEKVEEVLKFFSEKVTLTDVTGIKKAEKVKPKSKDEDVVCCPKCGSTQITANKRGFSIGKALLLGGVGGFIGKDKIEITCLKCGYRWKAGKK</sequence>
<dbReference type="KEGG" id="cno:NT01CX_2175"/>
<name>A0Q0U6_CLONN</name>
<dbReference type="EMBL" id="CP000382">
    <property type="protein sequence ID" value="ABK60959.1"/>
    <property type="molecule type" value="Genomic_DNA"/>
</dbReference>
<protein>
    <submittedName>
        <fullName evidence="1">Uncharacterized protein</fullName>
    </submittedName>
</protein>
<reference evidence="1 2" key="1">
    <citation type="journal article" date="2006" name="Nat. Biotechnol.">
        <title>The genome and transcriptomes of the anti-tumor agent Clostridium novyi-NT.</title>
        <authorList>
            <person name="Bettegowda C."/>
            <person name="Huang X."/>
            <person name="Lin J."/>
            <person name="Cheong I."/>
            <person name="Kohli M."/>
            <person name="Szabo S.A."/>
            <person name="Zhang X."/>
            <person name="Diaz L.A. Jr."/>
            <person name="Velculescu V.E."/>
            <person name="Parmigiani G."/>
            <person name="Kinzler K.W."/>
            <person name="Vogelstein B."/>
            <person name="Zhou S."/>
        </authorList>
    </citation>
    <scope>NUCLEOTIDE SEQUENCE [LARGE SCALE GENOMIC DNA]</scope>
    <source>
        <strain evidence="1 2">NT</strain>
    </source>
</reference>
<dbReference type="AlphaFoldDB" id="A0Q0U6"/>
<keyword evidence="2" id="KW-1185">Reference proteome</keyword>
<accession>A0Q0U6</accession>
<dbReference type="Proteomes" id="UP000008220">
    <property type="component" value="Chromosome"/>
</dbReference>
<gene>
    <name evidence="1" type="ordered locus">NT01CX_2175</name>
</gene>
<dbReference type="STRING" id="386415.NT01CX_2175"/>